<evidence type="ECO:0000313" key="3">
    <source>
        <dbReference type="EMBL" id="CAG8782326.1"/>
    </source>
</evidence>
<keyword evidence="1" id="KW-0863">Zinc-finger</keyword>
<sequence length="124" mass="13761">LPNTDEYLVPSTKIGSGVVYYVNSIIGTCDCFIGLTGALCKHQGAVAMKYHIRIINFLLSLIPNDHMTFLYIASELNMKDHLFYASLRTKPALINQHNTLNVNKNDDSSAITIANNEINTNNES</sequence>
<evidence type="ECO:0000259" key="2">
    <source>
        <dbReference type="PROSITE" id="PS50966"/>
    </source>
</evidence>
<keyword evidence="1" id="KW-0479">Metal-binding</keyword>
<keyword evidence="4" id="KW-1185">Reference proteome</keyword>
<dbReference type="EMBL" id="CAJVPY010022277">
    <property type="protein sequence ID" value="CAG8782326.1"/>
    <property type="molecule type" value="Genomic_DNA"/>
</dbReference>
<comment type="caution">
    <text evidence="3">The sequence shown here is derived from an EMBL/GenBank/DDBJ whole genome shotgun (WGS) entry which is preliminary data.</text>
</comment>
<dbReference type="AlphaFoldDB" id="A0A9N9P1W3"/>
<evidence type="ECO:0000313" key="4">
    <source>
        <dbReference type="Proteomes" id="UP000789405"/>
    </source>
</evidence>
<protein>
    <submittedName>
        <fullName evidence="3">11966_t:CDS:1</fullName>
    </submittedName>
</protein>
<feature type="non-terminal residue" evidence="3">
    <location>
        <position position="1"/>
    </location>
</feature>
<dbReference type="OrthoDB" id="6582261at2759"/>
<gene>
    <name evidence="3" type="ORF">DERYTH_LOCUS19790</name>
</gene>
<feature type="non-terminal residue" evidence="3">
    <location>
        <position position="124"/>
    </location>
</feature>
<feature type="domain" description="SWIM-type" evidence="2">
    <location>
        <begin position="20"/>
        <end position="51"/>
    </location>
</feature>
<name>A0A9N9P1W3_9GLOM</name>
<accession>A0A9N9P1W3</accession>
<evidence type="ECO:0000256" key="1">
    <source>
        <dbReference type="PROSITE-ProRule" id="PRU00325"/>
    </source>
</evidence>
<dbReference type="InterPro" id="IPR007527">
    <property type="entry name" value="Znf_SWIM"/>
</dbReference>
<dbReference type="Proteomes" id="UP000789405">
    <property type="component" value="Unassembled WGS sequence"/>
</dbReference>
<dbReference type="GO" id="GO:0008270">
    <property type="term" value="F:zinc ion binding"/>
    <property type="evidence" value="ECO:0007669"/>
    <property type="project" value="UniProtKB-KW"/>
</dbReference>
<keyword evidence="1" id="KW-0862">Zinc</keyword>
<proteinExistence type="predicted"/>
<reference evidence="3" key="1">
    <citation type="submission" date="2021-06" db="EMBL/GenBank/DDBJ databases">
        <authorList>
            <person name="Kallberg Y."/>
            <person name="Tangrot J."/>
            <person name="Rosling A."/>
        </authorList>
    </citation>
    <scope>NUCLEOTIDE SEQUENCE</scope>
    <source>
        <strain evidence="3">MA453B</strain>
    </source>
</reference>
<organism evidence="3 4">
    <name type="scientific">Dentiscutata erythropus</name>
    <dbReference type="NCBI Taxonomy" id="1348616"/>
    <lineage>
        <taxon>Eukaryota</taxon>
        <taxon>Fungi</taxon>
        <taxon>Fungi incertae sedis</taxon>
        <taxon>Mucoromycota</taxon>
        <taxon>Glomeromycotina</taxon>
        <taxon>Glomeromycetes</taxon>
        <taxon>Diversisporales</taxon>
        <taxon>Gigasporaceae</taxon>
        <taxon>Dentiscutata</taxon>
    </lineage>
</organism>
<dbReference type="PROSITE" id="PS50966">
    <property type="entry name" value="ZF_SWIM"/>
    <property type="match status" value="1"/>
</dbReference>